<evidence type="ECO:0000313" key="4">
    <source>
        <dbReference type="Proteomes" id="UP000286287"/>
    </source>
</evidence>
<evidence type="ECO:0000313" key="3">
    <source>
        <dbReference type="EMBL" id="RJF73279.1"/>
    </source>
</evidence>
<feature type="region of interest" description="Disordered" evidence="1">
    <location>
        <begin position="139"/>
        <end position="200"/>
    </location>
</feature>
<dbReference type="InterPro" id="IPR018960">
    <property type="entry name" value="DUF1990"/>
</dbReference>
<proteinExistence type="predicted"/>
<feature type="domain" description="DUF1990" evidence="2">
    <location>
        <begin position="224"/>
        <end position="361"/>
    </location>
</feature>
<name>A0A418VB55_9DEIO</name>
<gene>
    <name evidence="3" type="ORF">D3875_18695</name>
</gene>
<protein>
    <submittedName>
        <fullName evidence="3">DUF1990 family protein</fullName>
    </submittedName>
</protein>
<comment type="caution">
    <text evidence="3">The sequence shown here is derived from an EMBL/GenBank/DDBJ whole genome shotgun (WGS) entry which is preliminary data.</text>
</comment>
<sequence length="369" mass="40174">MAKFKPAFGGPADHARLPAPAAVAGWPYARHGLKLLDYRWVKRPPGGFTSRLQSPPERPFLPHGLTASETPPELTHLSTQPLNLEFSGTRFTGTGFTGTVFTEPQPTLEDSVIEALIRALYDALPDTLAETDALAQTTASGTLLGRHGNASRPTSEEPRRPSPSSVPATGAPASVSPAASGTPPVPAPEPRPYVIGSPPEGLPAATLRSLTRLDIRVPPDRTAGVIRGQAELGQGEPCFLRAQSALWSWRTHRQANMDIHSHGPPLPGRNALVEQKIGPVTLLLGCRVLDMVEEPRRWGFTLVSLDGQVLLLRETFLVDWQPDNRVVFSLSTQQFLAMPNLTFLAPVHAALRRKFKQEYIRNMQEMTAD</sequence>
<dbReference type="EMBL" id="QYUJ01000014">
    <property type="protein sequence ID" value="RJF73279.1"/>
    <property type="molecule type" value="Genomic_DNA"/>
</dbReference>
<evidence type="ECO:0000256" key="1">
    <source>
        <dbReference type="SAM" id="MobiDB-lite"/>
    </source>
</evidence>
<reference evidence="3 4" key="1">
    <citation type="submission" date="2018-09" db="EMBL/GenBank/DDBJ databases">
        <authorList>
            <person name="Zhu H."/>
        </authorList>
    </citation>
    <scope>NUCLEOTIDE SEQUENCE [LARGE SCALE GENOMIC DNA]</scope>
    <source>
        <strain evidence="3 4">K2S05-167</strain>
    </source>
</reference>
<organism evidence="3 4">
    <name type="scientific">Deinococcus cavernae</name>
    <dbReference type="NCBI Taxonomy" id="2320857"/>
    <lineage>
        <taxon>Bacteria</taxon>
        <taxon>Thermotogati</taxon>
        <taxon>Deinococcota</taxon>
        <taxon>Deinococci</taxon>
        <taxon>Deinococcales</taxon>
        <taxon>Deinococcaceae</taxon>
        <taxon>Deinococcus</taxon>
    </lineage>
</organism>
<dbReference type="RefSeq" id="WP_119766013.1">
    <property type="nucleotide sequence ID" value="NZ_QYUJ01000014.1"/>
</dbReference>
<dbReference type="OrthoDB" id="120660at2"/>
<dbReference type="AlphaFoldDB" id="A0A418VB55"/>
<evidence type="ECO:0000259" key="2">
    <source>
        <dbReference type="Pfam" id="PF09348"/>
    </source>
</evidence>
<dbReference type="Proteomes" id="UP000286287">
    <property type="component" value="Unassembled WGS sequence"/>
</dbReference>
<dbReference type="Pfam" id="PF09348">
    <property type="entry name" value="DUF1990"/>
    <property type="match status" value="1"/>
</dbReference>
<dbReference type="PANTHER" id="PTHR34202:SF1">
    <property type="entry name" value="UPF0548 PROTEIN"/>
    <property type="match status" value="1"/>
</dbReference>
<dbReference type="PANTHER" id="PTHR34202">
    <property type="entry name" value="UPF0548 PROTEIN"/>
    <property type="match status" value="1"/>
</dbReference>
<accession>A0A418VB55</accession>
<feature type="compositionally biased region" description="Low complexity" evidence="1">
    <location>
        <begin position="162"/>
        <end position="182"/>
    </location>
</feature>
<keyword evidence="4" id="KW-1185">Reference proteome</keyword>